<proteinExistence type="predicted"/>
<organism evidence="1">
    <name type="scientific">marine sediment metagenome</name>
    <dbReference type="NCBI Taxonomy" id="412755"/>
    <lineage>
        <taxon>unclassified sequences</taxon>
        <taxon>metagenomes</taxon>
        <taxon>ecological metagenomes</taxon>
    </lineage>
</organism>
<comment type="caution">
    <text evidence="1">The sequence shown here is derived from an EMBL/GenBank/DDBJ whole genome shotgun (WGS) entry which is preliminary data.</text>
</comment>
<sequence length="443" mass="50943">MNTFPLYMNKLAEYLRNKLFWMIDALKGGQVKTHRKDIANILENFDSPASIDRRDTLLKNLLIHASETTPYYQKYANSKKLQDFPVVNKTIIRDNFEAFQSSLYKDKPQFQISTSGSSGTPFKAYWDKNKVLRNRADTIYFQGITGYEIGQRLYYIRKWLSKYKGSKLTMAMRNIEMVNVSDFSDDYLANLIKTLETDSSTKMLLSYSSALRDICNYLQKIKAGPVNSDITSIIAMADELGDDTRIKLNYYFNAPVHLRYSNQENGILSLQLSQENNTLQINWASYFIEVLHLDEDIPVAEGTLGRVVVTDLFNYGMPFIRYDTGDLAILTREGAYFNTSSVFKSIEGRKMDVLRDTKGNVISGFSIHHLETYPEIKQFQFVQQSSTMYCINLVVSQPVGKEFEIIEYFRDFLGSDAEIKIAYVDEIPKLNSGKRKLIVNTTT</sequence>
<dbReference type="EMBL" id="LAZR01008143">
    <property type="protein sequence ID" value="KKM80676.1"/>
    <property type="molecule type" value="Genomic_DNA"/>
</dbReference>
<dbReference type="InterPro" id="IPR042099">
    <property type="entry name" value="ANL_N_sf"/>
</dbReference>
<evidence type="ECO:0008006" key="2">
    <source>
        <dbReference type="Google" id="ProtNLM"/>
    </source>
</evidence>
<protein>
    <recommendedName>
        <fullName evidence="2">AMP-dependent synthetase/ligase domain-containing protein</fullName>
    </recommendedName>
</protein>
<dbReference type="PANTHER" id="PTHR36932">
    <property type="entry name" value="CAPSULAR POLYSACCHARIDE BIOSYNTHESIS PROTEIN"/>
    <property type="match status" value="1"/>
</dbReference>
<dbReference type="SUPFAM" id="SSF56801">
    <property type="entry name" value="Acetyl-CoA synthetase-like"/>
    <property type="match status" value="1"/>
</dbReference>
<dbReference type="InterPro" id="IPR053158">
    <property type="entry name" value="CapK_Type1_Caps_Biosynth"/>
</dbReference>
<evidence type="ECO:0000313" key="1">
    <source>
        <dbReference type="EMBL" id="KKM80676.1"/>
    </source>
</evidence>
<dbReference type="Gene3D" id="3.40.50.12780">
    <property type="entry name" value="N-terminal domain of ligase-like"/>
    <property type="match status" value="1"/>
</dbReference>
<gene>
    <name evidence="1" type="ORF">LCGC14_1337460</name>
</gene>
<name>A0A0F9L105_9ZZZZ</name>
<dbReference type="AlphaFoldDB" id="A0A0F9L105"/>
<reference evidence="1" key="1">
    <citation type="journal article" date="2015" name="Nature">
        <title>Complex archaea that bridge the gap between prokaryotes and eukaryotes.</title>
        <authorList>
            <person name="Spang A."/>
            <person name="Saw J.H."/>
            <person name="Jorgensen S.L."/>
            <person name="Zaremba-Niedzwiedzka K."/>
            <person name="Martijn J."/>
            <person name="Lind A.E."/>
            <person name="van Eijk R."/>
            <person name="Schleper C."/>
            <person name="Guy L."/>
            <person name="Ettema T.J."/>
        </authorList>
    </citation>
    <scope>NUCLEOTIDE SEQUENCE</scope>
</reference>
<dbReference type="PANTHER" id="PTHR36932:SF1">
    <property type="entry name" value="CAPSULAR POLYSACCHARIDE BIOSYNTHESIS PROTEIN"/>
    <property type="match status" value="1"/>
</dbReference>
<accession>A0A0F9L105</accession>